<dbReference type="Gene3D" id="1.25.40.10">
    <property type="entry name" value="Tetratricopeptide repeat domain"/>
    <property type="match status" value="1"/>
</dbReference>
<protein>
    <submittedName>
        <fullName evidence="2">Uncharacterized protein</fullName>
    </submittedName>
</protein>
<dbReference type="EMBL" id="KV426494">
    <property type="protein sequence ID" value="KZV80346.1"/>
    <property type="molecule type" value="Genomic_DNA"/>
</dbReference>
<feature type="compositionally biased region" description="Basic and acidic residues" evidence="1">
    <location>
        <begin position="160"/>
        <end position="169"/>
    </location>
</feature>
<dbReference type="Proteomes" id="UP000077266">
    <property type="component" value="Unassembled WGS sequence"/>
</dbReference>
<feature type="region of interest" description="Disordered" evidence="1">
    <location>
        <begin position="1"/>
        <end position="24"/>
    </location>
</feature>
<dbReference type="AlphaFoldDB" id="A0A165BCW0"/>
<accession>A0A165BCW0</accession>
<dbReference type="PANTHER" id="PTHR46512:SF1">
    <property type="entry name" value="PEPTIDYLPROLYL ISOMERASE"/>
    <property type="match status" value="1"/>
</dbReference>
<dbReference type="InParanoid" id="A0A165BCW0"/>
<dbReference type="SMART" id="SM00028">
    <property type="entry name" value="TPR"/>
    <property type="match status" value="2"/>
</dbReference>
<evidence type="ECO:0000313" key="3">
    <source>
        <dbReference type="Proteomes" id="UP000077266"/>
    </source>
</evidence>
<feature type="region of interest" description="Disordered" evidence="1">
    <location>
        <begin position="160"/>
        <end position="239"/>
    </location>
</feature>
<feature type="compositionally biased region" description="Basic and acidic residues" evidence="1">
    <location>
        <begin position="177"/>
        <end position="197"/>
    </location>
</feature>
<dbReference type="InterPro" id="IPR019734">
    <property type="entry name" value="TPR_rpt"/>
</dbReference>
<dbReference type="GO" id="GO:0044183">
    <property type="term" value="F:protein folding chaperone"/>
    <property type="evidence" value="ECO:0007669"/>
    <property type="project" value="TreeGrafter"/>
</dbReference>
<keyword evidence="3" id="KW-1185">Reference proteome</keyword>
<dbReference type="GO" id="GO:0005740">
    <property type="term" value="C:mitochondrial envelope"/>
    <property type="evidence" value="ECO:0007669"/>
    <property type="project" value="TreeGrafter"/>
</dbReference>
<dbReference type="SUPFAM" id="SSF48452">
    <property type="entry name" value="TPR-like"/>
    <property type="match status" value="1"/>
</dbReference>
<dbReference type="GO" id="GO:0012505">
    <property type="term" value="C:endomembrane system"/>
    <property type="evidence" value="ECO:0007669"/>
    <property type="project" value="TreeGrafter"/>
</dbReference>
<reference evidence="2 3" key="1">
    <citation type="journal article" date="2016" name="Mol. Biol. Evol.">
        <title>Comparative Genomics of Early-Diverging Mushroom-Forming Fungi Provides Insights into the Origins of Lignocellulose Decay Capabilities.</title>
        <authorList>
            <person name="Nagy L.G."/>
            <person name="Riley R."/>
            <person name="Tritt A."/>
            <person name="Adam C."/>
            <person name="Daum C."/>
            <person name="Floudas D."/>
            <person name="Sun H."/>
            <person name="Yadav J.S."/>
            <person name="Pangilinan J."/>
            <person name="Larsson K.H."/>
            <person name="Matsuura K."/>
            <person name="Barry K."/>
            <person name="Labutti K."/>
            <person name="Kuo R."/>
            <person name="Ohm R.A."/>
            <person name="Bhattacharya S.S."/>
            <person name="Shirouzu T."/>
            <person name="Yoshinaga Y."/>
            <person name="Martin F.M."/>
            <person name="Grigoriev I.V."/>
            <person name="Hibbett D.S."/>
        </authorList>
    </citation>
    <scope>NUCLEOTIDE SEQUENCE [LARGE SCALE GENOMIC DNA]</scope>
    <source>
        <strain evidence="2 3">HHB12029</strain>
    </source>
</reference>
<name>A0A165BCW0_EXIGL</name>
<dbReference type="PANTHER" id="PTHR46512">
    <property type="entry name" value="PEPTIDYLPROLYL ISOMERASE"/>
    <property type="match status" value="1"/>
</dbReference>
<dbReference type="GO" id="GO:0043066">
    <property type="term" value="P:negative regulation of apoptotic process"/>
    <property type="evidence" value="ECO:0007669"/>
    <property type="project" value="TreeGrafter"/>
</dbReference>
<feature type="compositionally biased region" description="Basic and acidic residues" evidence="1">
    <location>
        <begin position="229"/>
        <end position="239"/>
    </location>
</feature>
<dbReference type="GO" id="GO:0016020">
    <property type="term" value="C:membrane"/>
    <property type="evidence" value="ECO:0007669"/>
    <property type="project" value="TreeGrafter"/>
</dbReference>
<organism evidence="2 3">
    <name type="scientific">Exidia glandulosa HHB12029</name>
    <dbReference type="NCBI Taxonomy" id="1314781"/>
    <lineage>
        <taxon>Eukaryota</taxon>
        <taxon>Fungi</taxon>
        <taxon>Dikarya</taxon>
        <taxon>Basidiomycota</taxon>
        <taxon>Agaricomycotina</taxon>
        <taxon>Agaricomycetes</taxon>
        <taxon>Auriculariales</taxon>
        <taxon>Exidiaceae</taxon>
        <taxon>Exidia</taxon>
    </lineage>
</organism>
<sequence length="239" mass="26004">MDGLENARSAEVASKLATGKGKKTDADAAFKAGDMKAALLSYHQALLWLNGLDKSALPGYKAPDPSAQEKEKSEIDELLEKIHSNMAACHIKNSNWKRALESAEKAIAKNDKNYKAIFRKGKAQGELGFFEKAETTLTQLLKDNPADAVTIQAELDRLRKKDQEREKVHSQKYRGFLSRDKGTGKSVDKGKGVDPGERTAPLGAGRQSGFIEEVDEPEPAPNAAESDAEDAKEIPVVKA</sequence>
<gene>
    <name evidence="2" type="ORF">EXIGLDRAFT_781111</name>
</gene>
<dbReference type="STRING" id="1314781.A0A165BCW0"/>
<evidence type="ECO:0000256" key="1">
    <source>
        <dbReference type="SAM" id="MobiDB-lite"/>
    </source>
</evidence>
<dbReference type="InterPro" id="IPR050754">
    <property type="entry name" value="FKBP4/5/8-like"/>
</dbReference>
<proteinExistence type="predicted"/>
<dbReference type="OrthoDB" id="433738at2759"/>
<dbReference type="GO" id="GO:0005829">
    <property type="term" value="C:cytosol"/>
    <property type="evidence" value="ECO:0007669"/>
    <property type="project" value="TreeGrafter"/>
</dbReference>
<evidence type="ECO:0000313" key="2">
    <source>
        <dbReference type="EMBL" id="KZV80346.1"/>
    </source>
</evidence>
<dbReference type="InterPro" id="IPR011990">
    <property type="entry name" value="TPR-like_helical_dom_sf"/>
</dbReference>